<dbReference type="InterPro" id="IPR010413">
    <property type="entry name" value="HutX-like"/>
</dbReference>
<reference evidence="1 2" key="1">
    <citation type="journal article" date="2022" name="Environ. Microbiol. Rep.">
        <title>Eco-phylogenetic analyses reveal divergent evolution of vitamin B12 metabolism in the marine bacterial family 'Psychromonadaceae'.</title>
        <authorList>
            <person name="Jin X."/>
            <person name="Yang Y."/>
            <person name="Cao H."/>
            <person name="Gao B."/>
            <person name="Zhao Z."/>
        </authorList>
    </citation>
    <scope>NUCLEOTIDE SEQUENCE [LARGE SCALE GENOMIC DNA]</scope>
    <source>
        <strain evidence="1 2">MKS20</strain>
    </source>
</reference>
<accession>A0ABS8WFM4</accession>
<dbReference type="Pfam" id="PF06228">
    <property type="entry name" value="ChuX_HutX"/>
    <property type="match status" value="1"/>
</dbReference>
<comment type="caution">
    <text evidence="1">The sequence shown here is derived from an EMBL/GenBank/DDBJ whole genome shotgun (WGS) entry which is preliminary data.</text>
</comment>
<evidence type="ECO:0000313" key="2">
    <source>
        <dbReference type="Proteomes" id="UP001201273"/>
    </source>
</evidence>
<keyword evidence="2" id="KW-1185">Reference proteome</keyword>
<dbReference type="PIRSF" id="PIRSF030840">
    <property type="entry name" value="DUF1008"/>
    <property type="match status" value="1"/>
</dbReference>
<organism evidence="1 2">
    <name type="scientific">Motilimonas cestriensis</name>
    <dbReference type="NCBI Taxonomy" id="2742685"/>
    <lineage>
        <taxon>Bacteria</taxon>
        <taxon>Pseudomonadati</taxon>
        <taxon>Pseudomonadota</taxon>
        <taxon>Gammaproteobacteria</taxon>
        <taxon>Alteromonadales</taxon>
        <taxon>Alteromonadales genera incertae sedis</taxon>
        <taxon>Motilimonas</taxon>
    </lineage>
</organism>
<dbReference type="CDD" id="cd16829">
    <property type="entry name" value="ChuX_HutX-like"/>
    <property type="match status" value="1"/>
</dbReference>
<dbReference type="NCBIfam" id="TIGR04108">
    <property type="entry name" value="HutX"/>
    <property type="match status" value="1"/>
</dbReference>
<dbReference type="Proteomes" id="UP001201273">
    <property type="component" value="Unassembled WGS sequence"/>
</dbReference>
<sequence>MVYQDISKLQVAKQVATILVEQPGLHPAGIADQLNLTEGEVVLALPKAMVTAIAGSEAEVILQQLIDWGPVTTIVHSQGSIFEVKASFPKGKSGHGYYNLMGKEGQLHGHLQLENVAHIALVSKPFNGKESYFIGFFTAAGEGIFKVYLGRDAKRQLIPEQVEKFIQLKQSQVEEV</sequence>
<evidence type="ECO:0000313" key="1">
    <source>
        <dbReference type="EMBL" id="MCE2597358.1"/>
    </source>
</evidence>
<dbReference type="InterPro" id="IPR053733">
    <property type="entry name" value="Heme_Transport_Util_sf"/>
</dbReference>
<gene>
    <name evidence="1" type="primary">hutX</name>
    <name evidence="1" type="ORF">K6Y31_21535</name>
</gene>
<dbReference type="SUPFAM" id="SSF144064">
    <property type="entry name" value="Heme iron utilization protein-like"/>
    <property type="match status" value="1"/>
</dbReference>
<dbReference type="Gene3D" id="3.40.1570.10">
    <property type="entry name" value="HemS/ChuS/ChuX like domains"/>
    <property type="match status" value="1"/>
</dbReference>
<protein>
    <submittedName>
        <fullName evidence="1">Heme utilization cystosolic carrier protein HutX</fullName>
    </submittedName>
</protein>
<name>A0ABS8WFM4_9GAMM</name>
<proteinExistence type="predicted"/>
<dbReference type="EMBL" id="JAIMJA010000045">
    <property type="protein sequence ID" value="MCE2597358.1"/>
    <property type="molecule type" value="Genomic_DNA"/>
</dbReference>